<feature type="region of interest" description="Disordered" evidence="1">
    <location>
        <begin position="1"/>
        <end position="54"/>
    </location>
</feature>
<dbReference type="Proteomes" id="UP001165160">
    <property type="component" value="Unassembled WGS sequence"/>
</dbReference>
<evidence type="ECO:0000256" key="1">
    <source>
        <dbReference type="SAM" id="MobiDB-lite"/>
    </source>
</evidence>
<dbReference type="EMBL" id="BRXX01000380">
    <property type="protein sequence ID" value="GMI08332.1"/>
    <property type="molecule type" value="Genomic_DNA"/>
</dbReference>
<sequence>MSSFAHVPPPHGESGEPPRGIEPNPMGDDGLSPRGDEQLKKSPKPRLESLNIDDDAEPISAEMTSFLGGHHDCWRTVVSYINDYSTICSVALVSKRFKELAMPLIPYLRKCVRSNEDIKRAAKEWCADEQTAETKCGPISGWDVSRVTSMRFLFRADTCFGLENVTTSTPSHARTSDSENFEDVVS</sequence>
<name>A0A9W7CKV3_9STRA</name>
<feature type="region of interest" description="Disordered" evidence="1">
    <location>
        <begin position="167"/>
        <end position="186"/>
    </location>
</feature>
<evidence type="ECO:0008006" key="4">
    <source>
        <dbReference type="Google" id="ProtNLM"/>
    </source>
</evidence>
<evidence type="ECO:0000313" key="2">
    <source>
        <dbReference type="EMBL" id="GMI08332.1"/>
    </source>
</evidence>
<organism evidence="2 3">
    <name type="scientific">Triparma verrucosa</name>
    <dbReference type="NCBI Taxonomy" id="1606542"/>
    <lineage>
        <taxon>Eukaryota</taxon>
        <taxon>Sar</taxon>
        <taxon>Stramenopiles</taxon>
        <taxon>Ochrophyta</taxon>
        <taxon>Bolidophyceae</taxon>
        <taxon>Parmales</taxon>
        <taxon>Triparmaceae</taxon>
        <taxon>Triparma</taxon>
    </lineage>
</organism>
<comment type="caution">
    <text evidence="2">The sequence shown here is derived from an EMBL/GenBank/DDBJ whole genome shotgun (WGS) entry which is preliminary data.</text>
</comment>
<evidence type="ECO:0000313" key="3">
    <source>
        <dbReference type="Proteomes" id="UP001165160"/>
    </source>
</evidence>
<proteinExistence type="predicted"/>
<reference evidence="3" key="1">
    <citation type="journal article" date="2023" name="Commun. Biol.">
        <title>Genome analysis of Parmales, the sister group of diatoms, reveals the evolutionary specialization of diatoms from phago-mixotrophs to photoautotrophs.</title>
        <authorList>
            <person name="Ban H."/>
            <person name="Sato S."/>
            <person name="Yoshikawa S."/>
            <person name="Yamada K."/>
            <person name="Nakamura Y."/>
            <person name="Ichinomiya M."/>
            <person name="Sato N."/>
            <person name="Blanc-Mathieu R."/>
            <person name="Endo H."/>
            <person name="Kuwata A."/>
            <person name="Ogata H."/>
        </authorList>
    </citation>
    <scope>NUCLEOTIDE SEQUENCE [LARGE SCALE GENOMIC DNA]</scope>
    <source>
        <strain evidence="3">NIES 3699</strain>
    </source>
</reference>
<gene>
    <name evidence="2" type="ORF">TrVE_jg1919</name>
</gene>
<accession>A0A9W7CKV3</accession>
<protein>
    <recommendedName>
        <fullName evidence="4">F-box domain-containing protein</fullName>
    </recommendedName>
</protein>
<dbReference type="AlphaFoldDB" id="A0A9W7CKV3"/>
<keyword evidence="3" id="KW-1185">Reference proteome</keyword>